<proteinExistence type="predicted"/>
<dbReference type="RefSeq" id="WP_180908215.1">
    <property type="nucleotide sequence ID" value="NZ_CAIJDP010000060.1"/>
</dbReference>
<dbReference type="EMBL" id="CAIJDP010000060">
    <property type="protein sequence ID" value="CAD0002373.1"/>
    <property type="molecule type" value="Genomic_DNA"/>
</dbReference>
<dbReference type="Proteomes" id="UP000530060">
    <property type="component" value="Unassembled WGS sequence"/>
</dbReference>
<accession>A0A6V6YSF5</accession>
<keyword evidence="2" id="KW-1185">Reference proteome</keyword>
<name>A0A6V6YSF5_9FLAO</name>
<dbReference type="AlphaFoldDB" id="A0A6V6YSF5"/>
<comment type="caution">
    <text evidence="1">The sequence shown here is derived from an EMBL/GenBank/DDBJ whole genome shotgun (WGS) entry which is preliminary data.</text>
</comment>
<sequence length="273" mass="32609">MLNKFSDNYFENYNKLSFEKQQEMTNNFFVMFYGGEKELISRFTELKQQSKYEEGILKILKIETNLDFFSKVLERIQFNNITEVIKTTSKMHEDTDGLCNLITDHEGFKKMVEIYKPLAIYHLKTLFDIDLESKTREESKELTKKIVYMTKESIAKEFESNKRTLTKWLEIHFDDRFVRKDRKITINEYIEIFEAFFLKAEENLDLNRDQDKYFKRLEKGVNFSKSDLALLCDSDLKTLKDNLKKIPFYASVNKFPYSTSEKLINRMGVELGF</sequence>
<protein>
    <submittedName>
        <fullName evidence="1">Uncharacterized protein</fullName>
    </submittedName>
</protein>
<evidence type="ECO:0000313" key="2">
    <source>
        <dbReference type="Proteomes" id="UP000530060"/>
    </source>
</evidence>
<evidence type="ECO:0000313" key="1">
    <source>
        <dbReference type="EMBL" id="CAD0002373.1"/>
    </source>
</evidence>
<gene>
    <name evidence="1" type="ORF">FLAT13_01090</name>
</gene>
<organism evidence="1 2">
    <name type="scientific">Flavobacterium salmonis</name>
    <dbReference type="NCBI Taxonomy" id="2654844"/>
    <lineage>
        <taxon>Bacteria</taxon>
        <taxon>Pseudomonadati</taxon>
        <taxon>Bacteroidota</taxon>
        <taxon>Flavobacteriia</taxon>
        <taxon>Flavobacteriales</taxon>
        <taxon>Flavobacteriaceae</taxon>
        <taxon>Flavobacterium</taxon>
    </lineage>
</organism>
<reference evidence="1 2" key="1">
    <citation type="submission" date="2020-06" db="EMBL/GenBank/DDBJ databases">
        <authorList>
            <person name="Criscuolo A."/>
        </authorList>
    </citation>
    <scope>NUCLEOTIDE SEQUENCE [LARGE SCALE GENOMIC DNA]</scope>
    <source>
        <strain evidence="2">CIP 111411</strain>
    </source>
</reference>